<evidence type="ECO:0008006" key="3">
    <source>
        <dbReference type="Google" id="ProtNLM"/>
    </source>
</evidence>
<keyword evidence="2" id="KW-1185">Reference proteome</keyword>
<sequence>MTRDARLLQVDEAQRVLLSVREDGTYAQMLPLGLPARIADVTVGADFSADGRTVVLWSAPVDDERTVWLWRPGTTEAAVVSQKARGAVLHDASQSYVAFLERDGAGTTFVRVAGTASCMPGDCVLQTPLQVQGGTPVLERGGRLLSLVDGTHRWFIDTSAGAVTDLGVLPGPSFLSPGGTRYGWVEGDLVRLVDIATGAQVWDWDQVWRKDSTAPGWTATHAFMLNEERVYVGSKGIPAGAPQGWPEEHALTACGVAGCLQSDSRARCVATTFGGQPAMWCVSDPCIAIRCETPGPDYRDSEGHSFFSRSQEKDTLVGPVFSPDLTEVARVKGTKGGLHWLEWTRGSVVSKLNLDAPYPTAPLLFLPDQKRVVFHQPVLRDGVAESHLWTWDQSKRVDLGLLDGTPGPGSLVRANPATLYLDTDVVNADGTPGTAIVRVDL</sequence>
<organism evidence="1 2">
    <name type="scientific">Corallococcus macrosporus</name>
    <dbReference type="NCBI Taxonomy" id="35"/>
    <lineage>
        <taxon>Bacteria</taxon>
        <taxon>Pseudomonadati</taxon>
        <taxon>Myxococcota</taxon>
        <taxon>Myxococcia</taxon>
        <taxon>Myxococcales</taxon>
        <taxon>Cystobacterineae</taxon>
        <taxon>Myxococcaceae</taxon>
        <taxon>Corallococcus</taxon>
    </lineage>
</organism>
<dbReference type="RefSeq" id="WP_207050536.1">
    <property type="nucleotide sequence ID" value="NZ_JAFIMU010000004.1"/>
</dbReference>
<dbReference type="Proteomes" id="UP000664052">
    <property type="component" value="Unassembled WGS sequence"/>
</dbReference>
<accession>A0ABS3D9S0</accession>
<evidence type="ECO:0000313" key="2">
    <source>
        <dbReference type="Proteomes" id="UP000664052"/>
    </source>
</evidence>
<dbReference type="SUPFAM" id="SSF50969">
    <property type="entry name" value="YVTN repeat-like/Quinoprotein amine dehydrogenase"/>
    <property type="match status" value="1"/>
</dbReference>
<evidence type="ECO:0000313" key="1">
    <source>
        <dbReference type="EMBL" id="MBN8227731.1"/>
    </source>
</evidence>
<reference evidence="1 2" key="1">
    <citation type="submission" date="2021-02" db="EMBL/GenBank/DDBJ databases">
        <title>De Novo genome assembly of isolated myxobacteria.</title>
        <authorList>
            <person name="Stevens D.C."/>
        </authorList>
    </citation>
    <scope>NUCLEOTIDE SEQUENCE [LARGE SCALE GENOMIC DNA]</scope>
    <source>
        <strain evidence="1 2">ATCC 29039</strain>
    </source>
</reference>
<name>A0ABS3D9S0_9BACT</name>
<protein>
    <recommendedName>
        <fullName evidence="3">WD40 repeat domain-containing protein</fullName>
    </recommendedName>
</protein>
<comment type="caution">
    <text evidence="1">The sequence shown here is derived from an EMBL/GenBank/DDBJ whole genome shotgun (WGS) entry which is preliminary data.</text>
</comment>
<dbReference type="InterPro" id="IPR011044">
    <property type="entry name" value="Quino_amine_DH_bsu"/>
</dbReference>
<proteinExistence type="predicted"/>
<dbReference type="EMBL" id="JAFIMU010000004">
    <property type="protein sequence ID" value="MBN8227731.1"/>
    <property type="molecule type" value="Genomic_DNA"/>
</dbReference>
<gene>
    <name evidence="1" type="ORF">JYK02_09440</name>
</gene>